<dbReference type="PROSITE" id="PS52016">
    <property type="entry name" value="TONB_DEPENDENT_REC_3"/>
    <property type="match status" value="1"/>
</dbReference>
<sequence>MTTKSRLLGGIAHAALVAGATAGALSGVAAMASPVAAQQSGYDLGMILLTGEKDAKTVESTAASVAVITGDELRPQDGDISETLKAVPNLLDVGSGVAPTIRGIESQGAQEGAVAFFAGTTPRATVNVDGHYQTFYEYVNGGTGLWDVDTVEVYRGPQTTKQGANSIAGAVIVNTKDPSFEPETAAQLLAGSYNMRRASLAVGGAVAPDLALRFSADYVSRDNYVDVEDATGDGGDTDRDYETQTYRAKLLWAPADIPGFEAKLTYAHVDSNQPTSESVAFPYDGDLTTDSHGPTWHVISDSLVADVSHDFGNGMTLSNQLSYGESVTDRVLEEVEDGTAHIETSGWSNELRANFGSADDPVSGVVGLFYSETDQQDDITLVYLGNGGDSAFDNDKTSTGLYGEATWRATGALSVTGGLRFQHDEIARSGTYESYLFGTTNPVDYDKSFDAVLPSLGLAYALDDSTTLGVSVSKGYTPGGSGLNFVTSEYYEYDEETAWTYEAYARSSLLGDRLFLTANLFYSDYRDQQLSYSRTTYNAGRTESYGLELAADFQASDSLRLNAGIGLLRTEILEFDALPDLEGNELDRAPHGTFSLGASWEVTDRLTLGGDLRHVTGYYSDTDNAGDYEVDPYTIANLSASYDLSEQFELYGYVNNVFDENSVTWVRGARGVYSSRVTDPRMVGFGVRMQF</sequence>
<dbReference type="InterPro" id="IPR010917">
    <property type="entry name" value="TonB_rcpt_CS"/>
</dbReference>
<keyword evidence="9 14" id="KW-0798">TonB box</keyword>
<feature type="chain" id="PRO_5045990764" evidence="15">
    <location>
        <begin position="23"/>
        <end position="691"/>
    </location>
</feature>
<evidence type="ECO:0000256" key="12">
    <source>
        <dbReference type="PROSITE-ProRule" id="PRU01360"/>
    </source>
</evidence>
<dbReference type="PROSITE" id="PS01156">
    <property type="entry name" value="TONB_DEPENDENT_REC_2"/>
    <property type="match status" value="1"/>
</dbReference>
<dbReference type="InterPro" id="IPR012910">
    <property type="entry name" value="Plug_dom"/>
</dbReference>
<evidence type="ECO:0000259" key="17">
    <source>
        <dbReference type="Pfam" id="PF07715"/>
    </source>
</evidence>
<dbReference type="PANTHER" id="PTHR32552">
    <property type="entry name" value="FERRICHROME IRON RECEPTOR-RELATED"/>
    <property type="match status" value="1"/>
</dbReference>
<dbReference type="Gene3D" id="2.170.130.10">
    <property type="entry name" value="TonB-dependent receptor, plug domain"/>
    <property type="match status" value="1"/>
</dbReference>
<evidence type="ECO:0000256" key="6">
    <source>
        <dbReference type="ARBA" id="ARBA00022729"/>
    </source>
</evidence>
<feature type="short sequence motif" description="TonB C-terminal box" evidence="13">
    <location>
        <begin position="674"/>
        <end position="691"/>
    </location>
</feature>
<dbReference type="RefSeq" id="WP_194135994.1">
    <property type="nucleotide sequence ID" value="NZ_JADFFK010000013.1"/>
</dbReference>
<keyword evidence="6 15" id="KW-0732">Signal</keyword>
<dbReference type="SUPFAM" id="SSF56935">
    <property type="entry name" value="Porins"/>
    <property type="match status" value="1"/>
</dbReference>
<dbReference type="PANTHER" id="PTHR32552:SF81">
    <property type="entry name" value="TONB-DEPENDENT OUTER MEMBRANE RECEPTOR"/>
    <property type="match status" value="1"/>
</dbReference>
<dbReference type="Gene3D" id="2.40.170.20">
    <property type="entry name" value="TonB-dependent receptor, beta-barrel domain"/>
    <property type="match status" value="1"/>
</dbReference>
<keyword evidence="7" id="KW-0408">Iron</keyword>
<feature type="domain" description="TonB-dependent receptor plug" evidence="17">
    <location>
        <begin position="58"/>
        <end position="170"/>
    </location>
</feature>
<evidence type="ECO:0000256" key="11">
    <source>
        <dbReference type="ARBA" id="ARBA00023237"/>
    </source>
</evidence>
<dbReference type="InterPro" id="IPR039426">
    <property type="entry name" value="TonB-dep_rcpt-like"/>
</dbReference>
<keyword evidence="11 12" id="KW-0998">Cell outer membrane</keyword>
<evidence type="ECO:0000256" key="14">
    <source>
        <dbReference type="RuleBase" id="RU003357"/>
    </source>
</evidence>
<evidence type="ECO:0000313" key="19">
    <source>
        <dbReference type="Proteomes" id="UP000607796"/>
    </source>
</evidence>
<evidence type="ECO:0000256" key="2">
    <source>
        <dbReference type="ARBA" id="ARBA00022448"/>
    </source>
</evidence>
<keyword evidence="3 12" id="KW-1134">Transmembrane beta strand</keyword>
<dbReference type="EMBL" id="JADFFK010000013">
    <property type="protein sequence ID" value="MBE9638697.1"/>
    <property type="molecule type" value="Genomic_DNA"/>
</dbReference>
<evidence type="ECO:0000256" key="9">
    <source>
        <dbReference type="ARBA" id="ARBA00023077"/>
    </source>
</evidence>
<feature type="signal peptide" evidence="15">
    <location>
        <begin position="1"/>
        <end position="22"/>
    </location>
</feature>
<feature type="domain" description="TonB-dependent receptor-like beta-barrel" evidence="16">
    <location>
        <begin position="233"/>
        <end position="657"/>
    </location>
</feature>
<reference evidence="18 19" key="1">
    <citation type="journal article" date="2021" name="Int. J. Syst. Evol. Microbiol.">
        <title>Salipiger mangrovisoli sp. nov., isolated from mangrove soil and the proposal for the reclassification of Paraphaeobacter pallidus as Salipiger pallidus comb. nov.</title>
        <authorList>
            <person name="Du J."/>
            <person name="Liu Y."/>
            <person name="Pei T."/>
            <person name="Deng M.R."/>
            <person name="Zhu H."/>
        </authorList>
    </citation>
    <scope>NUCLEOTIDE SEQUENCE [LARGE SCALE GENOMIC DNA]</scope>
    <source>
        <strain evidence="18 19">6D45A</strain>
    </source>
</reference>
<evidence type="ECO:0000256" key="3">
    <source>
        <dbReference type="ARBA" id="ARBA00022452"/>
    </source>
</evidence>
<keyword evidence="2 12" id="KW-0813">Transport</keyword>
<dbReference type="InterPro" id="IPR037066">
    <property type="entry name" value="Plug_dom_sf"/>
</dbReference>
<evidence type="ECO:0000259" key="16">
    <source>
        <dbReference type="Pfam" id="PF00593"/>
    </source>
</evidence>
<proteinExistence type="inferred from homology"/>
<evidence type="ECO:0000256" key="5">
    <source>
        <dbReference type="ARBA" id="ARBA00022692"/>
    </source>
</evidence>
<comment type="caution">
    <text evidence="18">The sequence shown here is derived from an EMBL/GenBank/DDBJ whole genome shotgun (WGS) entry which is preliminary data.</text>
</comment>
<keyword evidence="18" id="KW-0675">Receptor</keyword>
<evidence type="ECO:0000256" key="15">
    <source>
        <dbReference type="SAM" id="SignalP"/>
    </source>
</evidence>
<dbReference type="Pfam" id="PF00593">
    <property type="entry name" value="TonB_dep_Rec_b-barrel"/>
    <property type="match status" value="1"/>
</dbReference>
<dbReference type="InterPro" id="IPR000531">
    <property type="entry name" value="Beta-barrel_TonB"/>
</dbReference>
<comment type="subcellular location">
    <subcellularLocation>
        <location evidence="1 12">Cell outer membrane</location>
        <topology evidence="1 12">Multi-pass membrane protein</topology>
    </subcellularLocation>
</comment>
<keyword evidence="8" id="KW-0406">Ion transport</keyword>
<dbReference type="InterPro" id="IPR036942">
    <property type="entry name" value="Beta-barrel_TonB_sf"/>
</dbReference>
<keyword evidence="5 12" id="KW-0812">Transmembrane</keyword>
<keyword evidence="10 12" id="KW-0472">Membrane</keyword>
<evidence type="ECO:0000256" key="1">
    <source>
        <dbReference type="ARBA" id="ARBA00004571"/>
    </source>
</evidence>
<gene>
    <name evidence="18" type="ORF">IQ782_17710</name>
</gene>
<evidence type="ECO:0000256" key="10">
    <source>
        <dbReference type="ARBA" id="ARBA00023136"/>
    </source>
</evidence>
<evidence type="ECO:0000313" key="18">
    <source>
        <dbReference type="EMBL" id="MBE9638697.1"/>
    </source>
</evidence>
<evidence type="ECO:0000256" key="7">
    <source>
        <dbReference type="ARBA" id="ARBA00023004"/>
    </source>
</evidence>
<accession>A0ABR9X580</accession>
<protein>
    <submittedName>
        <fullName evidence="18">TonB-dependent receptor</fullName>
    </submittedName>
</protein>
<evidence type="ECO:0000256" key="4">
    <source>
        <dbReference type="ARBA" id="ARBA00022496"/>
    </source>
</evidence>
<comment type="similarity">
    <text evidence="12 14">Belongs to the TonB-dependent receptor family.</text>
</comment>
<organism evidence="18 19">
    <name type="scientific">Salipiger mangrovisoli</name>
    <dbReference type="NCBI Taxonomy" id="2865933"/>
    <lineage>
        <taxon>Bacteria</taxon>
        <taxon>Pseudomonadati</taxon>
        <taxon>Pseudomonadota</taxon>
        <taxon>Alphaproteobacteria</taxon>
        <taxon>Rhodobacterales</taxon>
        <taxon>Roseobacteraceae</taxon>
        <taxon>Salipiger</taxon>
    </lineage>
</organism>
<evidence type="ECO:0000256" key="8">
    <source>
        <dbReference type="ARBA" id="ARBA00023065"/>
    </source>
</evidence>
<dbReference type="Proteomes" id="UP000607796">
    <property type="component" value="Unassembled WGS sequence"/>
</dbReference>
<dbReference type="Pfam" id="PF07715">
    <property type="entry name" value="Plug"/>
    <property type="match status" value="1"/>
</dbReference>
<evidence type="ECO:0000256" key="13">
    <source>
        <dbReference type="PROSITE-ProRule" id="PRU10144"/>
    </source>
</evidence>
<name>A0ABR9X580_9RHOB</name>
<keyword evidence="19" id="KW-1185">Reference proteome</keyword>
<keyword evidence="4" id="KW-0410">Iron transport</keyword>
<dbReference type="CDD" id="cd01347">
    <property type="entry name" value="ligand_gated_channel"/>
    <property type="match status" value="1"/>
</dbReference>